<evidence type="ECO:0000259" key="8">
    <source>
        <dbReference type="Pfam" id="PF03553"/>
    </source>
</evidence>
<protein>
    <recommendedName>
        <fullName evidence="8">Na+/H+ antiporter NhaC-like C-terminal domain-containing protein</fullName>
    </recommendedName>
</protein>
<gene>
    <name evidence="9" type="ORF">DIT97_14955</name>
</gene>
<proteinExistence type="predicted"/>
<organism evidence="9 10">
    <name type="scientific">Gimesia maris</name>
    <dbReference type="NCBI Taxonomy" id="122"/>
    <lineage>
        <taxon>Bacteria</taxon>
        <taxon>Pseudomonadati</taxon>
        <taxon>Planctomycetota</taxon>
        <taxon>Planctomycetia</taxon>
        <taxon>Planctomycetales</taxon>
        <taxon>Planctomycetaceae</taxon>
        <taxon>Gimesia</taxon>
    </lineage>
</organism>
<dbReference type="EMBL" id="DQAY01000088">
    <property type="protein sequence ID" value="HCO24269.1"/>
    <property type="molecule type" value="Genomic_DNA"/>
</dbReference>
<dbReference type="Pfam" id="PF03553">
    <property type="entry name" value="Na_H_antiporter"/>
    <property type="match status" value="1"/>
</dbReference>
<name>A0A3D3R690_9PLAN</name>
<evidence type="ECO:0000256" key="6">
    <source>
        <dbReference type="SAM" id="MobiDB-lite"/>
    </source>
</evidence>
<evidence type="ECO:0000256" key="1">
    <source>
        <dbReference type="ARBA" id="ARBA00004651"/>
    </source>
</evidence>
<keyword evidence="5 7" id="KW-0472">Membrane</keyword>
<dbReference type="AlphaFoldDB" id="A0A3D3R690"/>
<evidence type="ECO:0000313" key="10">
    <source>
        <dbReference type="Proteomes" id="UP000263642"/>
    </source>
</evidence>
<feature type="domain" description="Na+/H+ antiporter NhaC-like C-terminal" evidence="8">
    <location>
        <begin position="19"/>
        <end position="75"/>
    </location>
</feature>
<dbReference type="Proteomes" id="UP000263642">
    <property type="component" value="Unassembled WGS sequence"/>
</dbReference>
<evidence type="ECO:0000256" key="7">
    <source>
        <dbReference type="SAM" id="Phobius"/>
    </source>
</evidence>
<feature type="region of interest" description="Disordered" evidence="6">
    <location>
        <begin position="124"/>
        <end position="158"/>
    </location>
</feature>
<dbReference type="PANTHER" id="PTHR43478">
    <property type="entry name" value="NA+/H+ ANTIPORTER-RELATED"/>
    <property type="match status" value="1"/>
</dbReference>
<sequence length="158" mass="16673">YSLLVPLNEADPNHHLMLGTIGGVLAGAIFGDHCSPISDTTVLSSAASGSDHLDHVLTQMPYALTVATVSVVFGYIPVGFGIQPYILLPVGLVVLFLILQFYGKSAEAEAQKLLDAGVRAEDFNLSEDREPDEAGIIDTNDSDSEDDPESAEGAVEEA</sequence>
<dbReference type="InterPro" id="IPR018461">
    <property type="entry name" value="Na/H_Antiport_NhaC-like_C"/>
</dbReference>
<evidence type="ECO:0000256" key="5">
    <source>
        <dbReference type="ARBA" id="ARBA00023136"/>
    </source>
</evidence>
<dbReference type="PANTHER" id="PTHR43478:SF1">
    <property type="entry name" value="NA+_H+ ANTIPORTER NHAC-LIKE C-TERMINAL DOMAIN-CONTAINING PROTEIN"/>
    <property type="match status" value="1"/>
</dbReference>
<evidence type="ECO:0000313" key="9">
    <source>
        <dbReference type="EMBL" id="HCO24269.1"/>
    </source>
</evidence>
<keyword evidence="2" id="KW-1003">Cell membrane</keyword>
<feature type="transmembrane region" description="Helical" evidence="7">
    <location>
        <begin position="85"/>
        <end position="103"/>
    </location>
</feature>
<evidence type="ECO:0000256" key="2">
    <source>
        <dbReference type="ARBA" id="ARBA00022475"/>
    </source>
</evidence>
<feature type="transmembrane region" description="Helical" evidence="7">
    <location>
        <begin position="60"/>
        <end position="78"/>
    </location>
</feature>
<comment type="subcellular location">
    <subcellularLocation>
        <location evidence="1">Cell membrane</location>
        <topology evidence="1">Multi-pass membrane protein</topology>
    </subcellularLocation>
</comment>
<feature type="non-terminal residue" evidence="9">
    <location>
        <position position="1"/>
    </location>
</feature>
<evidence type="ECO:0000256" key="4">
    <source>
        <dbReference type="ARBA" id="ARBA00022989"/>
    </source>
</evidence>
<feature type="compositionally biased region" description="Acidic residues" evidence="6">
    <location>
        <begin position="129"/>
        <end position="158"/>
    </location>
</feature>
<accession>A0A3D3R690</accession>
<dbReference type="GO" id="GO:0005886">
    <property type="term" value="C:plasma membrane"/>
    <property type="evidence" value="ECO:0007669"/>
    <property type="project" value="UniProtKB-SubCell"/>
</dbReference>
<comment type="caution">
    <text evidence="9">The sequence shown here is derived from an EMBL/GenBank/DDBJ whole genome shotgun (WGS) entry which is preliminary data.</text>
</comment>
<keyword evidence="3 7" id="KW-0812">Transmembrane</keyword>
<keyword evidence="4 7" id="KW-1133">Transmembrane helix</keyword>
<evidence type="ECO:0000256" key="3">
    <source>
        <dbReference type="ARBA" id="ARBA00022692"/>
    </source>
</evidence>
<reference evidence="9 10" key="1">
    <citation type="journal article" date="2018" name="Nat. Biotechnol.">
        <title>A standardized bacterial taxonomy based on genome phylogeny substantially revises the tree of life.</title>
        <authorList>
            <person name="Parks D.H."/>
            <person name="Chuvochina M."/>
            <person name="Waite D.W."/>
            <person name="Rinke C."/>
            <person name="Skarshewski A."/>
            <person name="Chaumeil P.A."/>
            <person name="Hugenholtz P."/>
        </authorList>
    </citation>
    <scope>NUCLEOTIDE SEQUENCE [LARGE SCALE GENOMIC DNA]</scope>
    <source>
        <strain evidence="9">UBA9375</strain>
    </source>
</reference>